<reference evidence="8" key="2">
    <citation type="submission" date="2020-11" db="EMBL/GenBank/DDBJ databases">
        <authorList>
            <person name="McCartney M.A."/>
            <person name="Auch B."/>
            <person name="Kono T."/>
            <person name="Mallez S."/>
            <person name="Becker A."/>
            <person name="Gohl D.M."/>
            <person name="Silverstein K.A.T."/>
            <person name="Koren S."/>
            <person name="Bechman K.B."/>
            <person name="Herman A."/>
            <person name="Abrahante J.E."/>
            <person name="Garbe J."/>
        </authorList>
    </citation>
    <scope>NUCLEOTIDE SEQUENCE</scope>
    <source>
        <strain evidence="8">Duluth1</strain>
        <tissue evidence="8">Whole animal</tissue>
    </source>
</reference>
<dbReference type="InterPro" id="IPR001314">
    <property type="entry name" value="Peptidase_S1A"/>
</dbReference>
<evidence type="ECO:0000256" key="5">
    <source>
        <dbReference type="RuleBase" id="RU363034"/>
    </source>
</evidence>
<evidence type="ECO:0000256" key="2">
    <source>
        <dbReference type="ARBA" id="ARBA00022801"/>
    </source>
</evidence>
<protein>
    <recommendedName>
        <fullName evidence="7">Peptidase S1 domain-containing protein</fullName>
    </recommendedName>
</protein>
<dbReference type="PROSITE" id="PS00135">
    <property type="entry name" value="TRYPSIN_SER"/>
    <property type="match status" value="1"/>
</dbReference>
<name>A0A9D4KTA6_DREPO</name>
<dbReference type="EMBL" id="JAIWYP010000003">
    <property type="protein sequence ID" value="KAH3845692.1"/>
    <property type="molecule type" value="Genomic_DNA"/>
</dbReference>
<dbReference type="SUPFAM" id="SSF50494">
    <property type="entry name" value="Trypsin-like serine proteases"/>
    <property type="match status" value="1"/>
</dbReference>
<keyword evidence="6" id="KW-0732">Signal</keyword>
<keyword evidence="4" id="KW-1015">Disulfide bond</keyword>
<dbReference type="Gene3D" id="2.40.10.10">
    <property type="entry name" value="Trypsin-like serine proteases"/>
    <property type="match status" value="1"/>
</dbReference>
<evidence type="ECO:0000256" key="6">
    <source>
        <dbReference type="SAM" id="SignalP"/>
    </source>
</evidence>
<dbReference type="Proteomes" id="UP000828390">
    <property type="component" value="Unassembled WGS sequence"/>
</dbReference>
<keyword evidence="3 5" id="KW-0720">Serine protease</keyword>
<dbReference type="Pfam" id="PF00089">
    <property type="entry name" value="Trypsin"/>
    <property type="match status" value="1"/>
</dbReference>
<dbReference type="SMART" id="SM00020">
    <property type="entry name" value="Tryp_SPc"/>
    <property type="match status" value="1"/>
</dbReference>
<dbReference type="PANTHER" id="PTHR24264:SF54">
    <property type="entry name" value="PEPTIDASE S1 DOMAIN-CONTAINING PROTEIN"/>
    <property type="match status" value="1"/>
</dbReference>
<gene>
    <name evidence="8" type="ORF">DPMN_087975</name>
</gene>
<dbReference type="CDD" id="cd00190">
    <property type="entry name" value="Tryp_SPc"/>
    <property type="match status" value="1"/>
</dbReference>
<dbReference type="GO" id="GO:0005615">
    <property type="term" value="C:extracellular space"/>
    <property type="evidence" value="ECO:0007669"/>
    <property type="project" value="TreeGrafter"/>
</dbReference>
<reference evidence="8" key="1">
    <citation type="journal article" date="2019" name="bioRxiv">
        <title>The Genome of the Zebra Mussel, Dreissena polymorpha: A Resource for Invasive Species Research.</title>
        <authorList>
            <person name="McCartney M.A."/>
            <person name="Auch B."/>
            <person name="Kono T."/>
            <person name="Mallez S."/>
            <person name="Zhang Y."/>
            <person name="Obille A."/>
            <person name="Becker A."/>
            <person name="Abrahante J.E."/>
            <person name="Garbe J."/>
            <person name="Badalamenti J.P."/>
            <person name="Herman A."/>
            <person name="Mangelson H."/>
            <person name="Liachko I."/>
            <person name="Sullivan S."/>
            <person name="Sone E.D."/>
            <person name="Koren S."/>
            <person name="Silverstein K.A.T."/>
            <person name="Beckman K.B."/>
            <person name="Gohl D.M."/>
        </authorList>
    </citation>
    <scope>NUCLEOTIDE SEQUENCE</scope>
    <source>
        <strain evidence="8">Duluth1</strain>
        <tissue evidence="8">Whole animal</tissue>
    </source>
</reference>
<accession>A0A9D4KTA6</accession>
<dbReference type="InterPro" id="IPR009003">
    <property type="entry name" value="Peptidase_S1_PA"/>
</dbReference>
<dbReference type="AlphaFoldDB" id="A0A9D4KTA6"/>
<dbReference type="PROSITE" id="PS00134">
    <property type="entry name" value="TRYPSIN_HIS"/>
    <property type="match status" value="1"/>
</dbReference>
<keyword evidence="1 5" id="KW-0645">Protease</keyword>
<keyword evidence="9" id="KW-1185">Reference proteome</keyword>
<proteinExistence type="predicted"/>
<feature type="chain" id="PRO_5039578659" description="Peptidase S1 domain-containing protein" evidence="6">
    <location>
        <begin position="22"/>
        <end position="289"/>
    </location>
</feature>
<evidence type="ECO:0000256" key="1">
    <source>
        <dbReference type="ARBA" id="ARBA00022670"/>
    </source>
</evidence>
<sequence>MDTKLIILILQLAFTPYMVLGASRRIVNGQVIERGQWPFLVSLHYTKPHKFTIHTGMQHLCGGSLIDPYWVLTAAHCYSERLSDVTQWRAVLGEYNQFIKDDGEQTVEIEKAFPHPDYDLARKSAYVSYDIALLRLKTPANLTEFVEIIDLNTKEDLEGTEYEVGGWGQLTHDPTGFGMYLPMKTNLTVVCTEECHAVYEHEPYFKVDASTICATYPAHGESLVRYANSACFGDSGGPLVCSTGPPSFVKTRLSGIVSTGLTCGDVTHPGIYTNVSYYLPWIKEVMSSY</sequence>
<comment type="caution">
    <text evidence="8">The sequence shown here is derived from an EMBL/GenBank/DDBJ whole genome shotgun (WGS) entry which is preliminary data.</text>
</comment>
<dbReference type="GO" id="GO:0006508">
    <property type="term" value="P:proteolysis"/>
    <property type="evidence" value="ECO:0007669"/>
    <property type="project" value="UniProtKB-KW"/>
</dbReference>
<feature type="signal peptide" evidence="6">
    <location>
        <begin position="1"/>
        <end position="21"/>
    </location>
</feature>
<keyword evidence="2 5" id="KW-0378">Hydrolase</keyword>
<evidence type="ECO:0000256" key="3">
    <source>
        <dbReference type="ARBA" id="ARBA00022825"/>
    </source>
</evidence>
<dbReference type="InterPro" id="IPR018114">
    <property type="entry name" value="TRYPSIN_HIS"/>
</dbReference>
<dbReference type="PRINTS" id="PR00722">
    <property type="entry name" value="CHYMOTRYPSIN"/>
</dbReference>
<dbReference type="InterPro" id="IPR001254">
    <property type="entry name" value="Trypsin_dom"/>
</dbReference>
<dbReference type="InterPro" id="IPR033116">
    <property type="entry name" value="TRYPSIN_SER"/>
</dbReference>
<evidence type="ECO:0000313" key="9">
    <source>
        <dbReference type="Proteomes" id="UP000828390"/>
    </source>
</evidence>
<feature type="domain" description="Peptidase S1" evidence="7">
    <location>
        <begin position="26"/>
        <end position="287"/>
    </location>
</feature>
<dbReference type="PANTHER" id="PTHR24264">
    <property type="entry name" value="TRYPSIN-RELATED"/>
    <property type="match status" value="1"/>
</dbReference>
<evidence type="ECO:0000313" key="8">
    <source>
        <dbReference type="EMBL" id="KAH3845692.1"/>
    </source>
</evidence>
<dbReference type="InterPro" id="IPR050127">
    <property type="entry name" value="Serine_Proteases_S1"/>
</dbReference>
<dbReference type="GO" id="GO:0004252">
    <property type="term" value="F:serine-type endopeptidase activity"/>
    <property type="evidence" value="ECO:0007669"/>
    <property type="project" value="InterPro"/>
</dbReference>
<evidence type="ECO:0000259" key="7">
    <source>
        <dbReference type="PROSITE" id="PS50240"/>
    </source>
</evidence>
<evidence type="ECO:0000256" key="4">
    <source>
        <dbReference type="ARBA" id="ARBA00023157"/>
    </source>
</evidence>
<organism evidence="8 9">
    <name type="scientific">Dreissena polymorpha</name>
    <name type="common">Zebra mussel</name>
    <name type="synonym">Mytilus polymorpha</name>
    <dbReference type="NCBI Taxonomy" id="45954"/>
    <lineage>
        <taxon>Eukaryota</taxon>
        <taxon>Metazoa</taxon>
        <taxon>Spiralia</taxon>
        <taxon>Lophotrochozoa</taxon>
        <taxon>Mollusca</taxon>
        <taxon>Bivalvia</taxon>
        <taxon>Autobranchia</taxon>
        <taxon>Heteroconchia</taxon>
        <taxon>Euheterodonta</taxon>
        <taxon>Imparidentia</taxon>
        <taxon>Neoheterodontei</taxon>
        <taxon>Myida</taxon>
        <taxon>Dreissenoidea</taxon>
        <taxon>Dreissenidae</taxon>
        <taxon>Dreissena</taxon>
    </lineage>
</organism>
<dbReference type="InterPro" id="IPR043504">
    <property type="entry name" value="Peptidase_S1_PA_chymotrypsin"/>
</dbReference>
<dbReference type="FunFam" id="2.40.10.10:FF:000060">
    <property type="entry name" value="Acrosin"/>
    <property type="match status" value="1"/>
</dbReference>
<dbReference type="PROSITE" id="PS50240">
    <property type="entry name" value="TRYPSIN_DOM"/>
    <property type="match status" value="1"/>
</dbReference>